<name>A0A2B4T0Z7_STYPI</name>
<dbReference type="AlphaFoldDB" id="A0A2B4T0Z7"/>
<evidence type="ECO:0000313" key="1">
    <source>
        <dbReference type="EMBL" id="PFX34458.1"/>
    </source>
</evidence>
<accession>A0A2B4T0Z7</accession>
<dbReference type="OrthoDB" id="5986131at2759"/>
<gene>
    <name evidence="1" type="ORF">AWC38_SpisGene664</name>
</gene>
<comment type="caution">
    <text evidence="1">The sequence shown here is derived from an EMBL/GenBank/DDBJ whole genome shotgun (WGS) entry which is preliminary data.</text>
</comment>
<dbReference type="Proteomes" id="UP000225706">
    <property type="component" value="Unassembled WGS sequence"/>
</dbReference>
<organism evidence="1 2">
    <name type="scientific">Stylophora pistillata</name>
    <name type="common">Smooth cauliflower coral</name>
    <dbReference type="NCBI Taxonomy" id="50429"/>
    <lineage>
        <taxon>Eukaryota</taxon>
        <taxon>Metazoa</taxon>
        <taxon>Cnidaria</taxon>
        <taxon>Anthozoa</taxon>
        <taxon>Hexacorallia</taxon>
        <taxon>Scleractinia</taxon>
        <taxon>Astrocoeniina</taxon>
        <taxon>Pocilloporidae</taxon>
        <taxon>Stylophora</taxon>
    </lineage>
</organism>
<dbReference type="EMBL" id="LSMT01000004">
    <property type="protein sequence ID" value="PFX34458.1"/>
    <property type="molecule type" value="Genomic_DNA"/>
</dbReference>
<keyword evidence="2" id="KW-1185">Reference proteome</keyword>
<protein>
    <submittedName>
        <fullName evidence="1">Uncharacterized protein</fullName>
    </submittedName>
</protein>
<reference evidence="2" key="1">
    <citation type="journal article" date="2017" name="bioRxiv">
        <title>Comparative analysis of the genomes of Stylophora pistillata and Acropora digitifera provides evidence for extensive differences between species of corals.</title>
        <authorList>
            <person name="Voolstra C.R."/>
            <person name="Li Y."/>
            <person name="Liew Y.J."/>
            <person name="Baumgarten S."/>
            <person name="Zoccola D."/>
            <person name="Flot J.-F."/>
            <person name="Tambutte S."/>
            <person name="Allemand D."/>
            <person name="Aranda M."/>
        </authorList>
    </citation>
    <scope>NUCLEOTIDE SEQUENCE [LARGE SCALE GENOMIC DNA]</scope>
</reference>
<sequence>MKEVRFIQEKFVSSRKAKSVEDITRTFARLVMQGKMTAVIKLLDRDSSTVLVRPSQEVLEELKKKHPSAAEVQKECLLNGPKDQIPPSIYDLINKQKIYDAALKTKGSAGLSGMDAELYHRILCSKNFAGEGKLLREEIVVMTRNLLKSCYYPSLLEAYTSCRLVPLDKNPGIQPIGVSEVLQRIIGKTTAIFLKEEIKSTAGPLQVCAGHSMGAEAAIHTMSQVSDEEETDGILLIDVTNVFNLMNRAVALHNIQITCPLMSQYVINTYQSPPRLYVCGGGEILSQEGTTQGDPLAMPWYSVNTSIMIQSLRSHVPGVKQVWLADDSAGGGRIEDLYQWYKYLCKDGKKYGYLVNGSKSWLIVKSQELADEANGSLVDPVQQVIDEMYLPILFGHAEPLPDELSELVTLTPMQGGLGIPDLTTEAPQQYSASKIFTRQHVESIKSQSEIMNTNEHLVEELKRDLWSLKAENTRSKIESIDAPLDPELLSLKQ</sequence>
<evidence type="ECO:0000313" key="2">
    <source>
        <dbReference type="Proteomes" id="UP000225706"/>
    </source>
</evidence>
<proteinExistence type="predicted"/>